<comment type="caution">
    <text evidence="2">The sequence shown here is derived from an EMBL/GenBank/DDBJ whole genome shotgun (WGS) entry which is preliminary data.</text>
</comment>
<evidence type="ECO:0000313" key="2">
    <source>
        <dbReference type="EMBL" id="EKF73187.1"/>
    </source>
</evidence>
<feature type="transmembrane region" description="Helical" evidence="1">
    <location>
        <begin position="32"/>
        <end position="58"/>
    </location>
</feature>
<reference evidence="2 3" key="1">
    <citation type="journal article" date="2012" name="J. Bacteriol.">
        <title>Genome Sequence of the Alkane-Degrading Bacterium Alcanivorax hongdengensis Type Strain A-11-3.</title>
        <authorList>
            <person name="Lai Q."/>
            <person name="Shao Z."/>
        </authorList>
    </citation>
    <scope>NUCLEOTIDE SEQUENCE [LARGE SCALE GENOMIC DNA]</scope>
    <source>
        <strain evidence="2 3">A-11-3</strain>
    </source>
</reference>
<evidence type="ECO:0000256" key="1">
    <source>
        <dbReference type="SAM" id="Phobius"/>
    </source>
</evidence>
<dbReference type="RefSeq" id="WP_008930166.1">
    <property type="nucleotide sequence ID" value="NZ_AMRJ01000032.1"/>
</dbReference>
<feature type="transmembrane region" description="Helical" evidence="1">
    <location>
        <begin position="6"/>
        <end position="25"/>
    </location>
</feature>
<evidence type="ECO:0000313" key="3">
    <source>
        <dbReference type="Proteomes" id="UP000010164"/>
    </source>
</evidence>
<keyword evidence="1" id="KW-0812">Transmembrane</keyword>
<dbReference type="Proteomes" id="UP000010164">
    <property type="component" value="Unassembled WGS sequence"/>
</dbReference>
<proteinExistence type="predicted"/>
<dbReference type="EMBL" id="AMRJ01000032">
    <property type="protein sequence ID" value="EKF73187.1"/>
    <property type="molecule type" value="Genomic_DNA"/>
</dbReference>
<accession>L0WAR8</accession>
<dbReference type="STRING" id="1177179.A11A3_14982"/>
<sequence>MSMQEMLTYLASWAVIGALICFFVARHRGRKPWVALLVGFGLGFIPVAWLIYLIWLIFQPVEPAGKAPPR</sequence>
<dbReference type="AlphaFoldDB" id="L0WAR8"/>
<keyword evidence="1" id="KW-1133">Transmembrane helix</keyword>
<name>L0WAR8_9GAMM</name>
<dbReference type="PATRIC" id="fig|1177179.3.peg.2948"/>
<protein>
    <recommendedName>
        <fullName evidence="4">Cardiolipin synthase N-terminal domain-containing protein</fullName>
    </recommendedName>
</protein>
<gene>
    <name evidence="2" type="ORF">A11A3_14982</name>
</gene>
<organism evidence="2 3">
    <name type="scientific">Alcanivorax hongdengensis A-11-3</name>
    <dbReference type="NCBI Taxonomy" id="1177179"/>
    <lineage>
        <taxon>Bacteria</taxon>
        <taxon>Pseudomonadati</taxon>
        <taxon>Pseudomonadota</taxon>
        <taxon>Gammaproteobacteria</taxon>
        <taxon>Oceanospirillales</taxon>
        <taxon>Alcanivoracaceae</taxon>
        <taxon>Alcanivorax</taxon>
    </lineage>
</organism>
<keyword evidence="3" id="KW-1185">Reference proteome</keyword>
<keyword evidence="1" id="KW-0472">Membrane</keyword>
<evidence type="ECO:0008006" key="4">
    <source>
        <dbReference type="Google" id="ProtNLM"/>
    </source>
</evidence>